<feature type="modified residue" description="4-aspartylphosphate" evidence="2">
    <location>
        <position position="53"/>
    </location>
</feature>
<dbReference type="OrthoDB" id="5523662at2"/>
<evidence type="ECO:0000256" key="2">
    <source>
        <dbReference type="PROSITE-ProRule" id="PRU00169"/>
    </source>
</evidence>
<dbReference type="STRING" id="52.CMC5_079090"/>
<evidence type="ECO:0000259" key="3">
    <source>
        <dbReference type="PROSITE" id="PS50110"/>
    </source>
</evidence>
<dbReference type="SMART" id="SM00448">
    <property type="entry name" value="REC"/>
    <property type="match status" value="1"/>
</dbReference>
<dbReference type="PANTHER" id="PTHR44591">
    <property type="entry name" value="STRESS RESPONSE REGULATOR PROTEIN 1"/>
    <property type="match status" value="1"/>
</dbReference>
<dbReference type="RefSeq" id="WP_050435106.1">
    <property type="nucleotide sequence ID" value="NZ_CP012159.1"/>
</dbReference>
<feature type="domain" description="Response regulatory" evidence="3">
    <location>
        <begin position="138"/>
        <end position="254"/>
    </location>
</feature>
<evidence type="ECO:0000256" key="1">
    <source>
        <dbReference type="ARBA" id="ARBA00022553"/>
    </source>
</evidence>
<dbReference type="KEGG" id="ccro:CMC5_079090"/>
<organism evidence="4 5">
    <name type="scientific">Chondromyces crocatus</name>
    <dbReference type="NCBI Taxonomy" id="52"/>
    <lineage>
        <taxon>Bacteria</taxon>
        <taxon>Pseudomonadati</taxon>
        <taxon>Myxococcota</taxon>
        <taxon>Polyangia</taxon>
        <taxon>Polyangiales</taxon>
        <taxon>Polyangiaceae</taxon>
        <taxon>Chondromyces</taxon>
    </lineage>
</organism>
<reference evidence="4 5" key="1">
    <citation type="submission" date="2015-07" db="EMBL/GenBank/DDBJ databases">
        <title>Genome analysis of myxobacterium Chondromyces crocatus Cm c5 reveals a high potential for natural compound synthesis and the genetic basis for the loss of fruiting body formation.</title>
        <authorList>
            <person name="Zaburannyi N."/>
            <person name="Bunk B."/>
            <person name="Maier J."/>
            <person name="Overmann J."/>
            <person name="Mueller R."/>
        </authorList>
    </citation>
    <scope>NUCLEOTIDE SEQUENCE [LARGE SCALE GENOMIC DNA]</scope>
    <source>
        <strain evidence="4 5">Cm c5</strain>
    </source>
</reference>
<dbReference type="InterPro" id="IPR011006">
    <property type="entry name" value="CheY-like_superfamily"/>
</dbReference>
<feature type="modified residue" description="4-aspartylphosphate" evidence="2">
    <location>
        <position position="187"/>
    </location>
</feature>
<dbReference type="Pfam" id="PF00072">
    <property type="entry name" value="Response_reg"/>
    <property type="match status" value="1"/>
</dbReference>
<evidence type="ECO:0000313" key="4">
    <source>
        <dbReference type="EMBL" id="AKT43674.1"/>
    </source>
</evidence>
<accession>A0A0K1ESA7</accession>
<dbReference type="PATRIC" id="fig|52.7.peg.8703"/>
<dbReference type="Gene3D" id="3.40.50.2300">
    <property type="match status" value="2"/>
</dbReference>
<name>A0A0K1ESA7_CHOCO</name>
<dbReference type="GO" id="GO:0000160">
    <property type="term" value="P:phosphorelay signal transduction system"/>
    <property type="evidence" value="ECO:0007669"/>
    <property type="project" value="InterPro"/>
</dbReference>
<evidence type="ECO:0000313" key="5">
    <source>
        <dbReference type="Proteomes" id="UP000067626"/>
    </source>
</evidence>
<gene>
    <name evidence="4" type="primary">cheY</name>
    <name evidence="4" type="ORF">CMC5_079090</name>
</gene>
<protein>
    <submittedName>
        <fullName evidence="4">Chemotaxis protein CheY</fullName>
    </submittedName>
</protein>
<dbReference type="SUPFAM" id="SSF52172">
    <property type="entry name" value="CheY-like"/>
    <property type="match status" value="2"/>
</dbReference>
<dbReference type="PANTHER" id="PTHR44591:SF23">
    <property type="entry name" value="CHEY SUBFAMILY"/>
    <property type="match status" value="1"/>
</dbReference>
<dbReference type="PROSITE" id="PS50110">
    <property type="entry name" value="RESPONSE_REGULATORY"/>
    <property type="match status" value="2"/>
</dbReference>
<proteinExistence type="predicted"/>
<feature type="domain" description="Response regulatory" evidence="3">
    <location>
        <begin position="4"/>
        <end position="120"/>
    </location>
</feature>
<dbReference type="AlphaFoldDB" id="A0A0K1ESA7"/>
<keyword evidence="5" id="KW-1185">Reference proteome</keyword>
<dbReference type="EMBL" id="CP012159">
    <property type="protein sequence ID" value="AKT43674.1"/>
    <property type="molecule type" value="Genomic_DNA"/>
</dbReference>
<dbReference type="Proteomes" id="UP000067626">
    <property type="component" value="Chromosome"/>
</dbReference>
<sequence>MYPDILIIDDSLTVRTDLQSALTAAGYRVTACSTMSSGQEELQRQPFALLILDVILPDGDGLDLLRVLKADPDRAATRVIVLSTESEVKSRVRGLVTGADEYVGKPYDPSYILRCVRRFLGPGPAGYPTPDRGLSERKILAIGARSTYLTVLAERLRIDRHDVTLTHSLEEAAQLLSITSVDCIVVDAAAPGIDADEVCRRLKRTATWASIPVLLLVDTPPQIRANGPLSPNLDVVTARSTNLTSVRARLRELLRQHSAESRQKGPPPSSKEGVSSLFNRLVAASGLPAGSARITLEQILLRAGIDAHTLTAEQLQAALPTLEDGLLVFMPADEVRSRLRAIAALARLAASTRA</sequence>
<dbReference type="InterPro" id="IPR001789">
    <property type="entry name" value="Sig_transdc_resp-reg_receiver"/>
</dbReference>
<dbReference type="CDD" id="cd17574">
    <property type="entry name" value="REC_OmpR"/>
    <property type="match status" value="1"/>
</dbReference>
<keyword evidence="1 2" id="KW-0597">Phosphoprotein</keyword>
<dbReference type="InterPro" id="IPR050595">
    <property type="entry name" value="Bact_response_regulator"/>
</dbReference>